<dbReference type="Proteomes" id="UP001610446">
    <property type="component" value="Unassembled WGS sequence"/>
</dbReference>
<reference evidence="1 2" key="1">
    <citation type="submission" date="2024-07" db="EMBL/GenBank/DDBJ databases">
        <title>Section-level genome sequencing and comparative genomics of Aspergillus sections Usti and Cavernicolus.</title>
        <authorList>
            <consortium name="Lawrence Berkeley National Laboratory"/>
            <person name="Nybo J.L."/>
            <person name="Vesth T.C."/>
            <person name="Theobald S."/>
            <person name="Frisvad J.C."/>
            <person name="Larsen T.O."/>
            <person name="Kjaerboelling I."/>
            <person name="Rothschild-Mancinelli K."/>
            <person name="Lyhne E.K."/>
            <person name="Kogle M.E."/>
            <person name="Barry K."/>
            <person name="Clum A."/>
            <person name="Na H."/>
            <person name="Ledsgaard L."/>
            <person name="Lin J."/>
            <person name="Lipzen A."/>
            <person name="Kuo A."/>
            <person name="Riley R."/>
            <person name="Mondo S."/>
            <person name="Labutti K."/>
            <person name="Haridas S."/>
            <person name="Pangalinan J."/>
            <person name="Salamov A.A."/>
            <person name="Simmons B.A."/>
            <person name="Magnuson J.K."/>
            <person name="Chen J."/>
            <person name="Drula E."/>
            <person name="Henrissat B."/>
            <person name="Wiebenga A."/>
            <person name="Lubbers R.J."/>
            <person name="Gomes A.C."/>
            <person name="Makela M.R."/>
            <person name="Stajich J."/>
            <person name="Grigoriev I.V."/>
            <person name="Mortensen U.H."/>
            <person name="De Vries R.P."/>
            <person name="Baker S.E."/>
            <person name="Andersen M.R."/>
        </authorList>
    </citation>
    <scope>NUCLEOTIDE SEQUENCE [LARGE SCALE GENOMIC DNA]</scope>
    <source>
        <strain evidence="1 2">CBS 123904</strain>
    </source>
</reference>
<evidence type="ECO:0000313" key="1">
    <source>
        <dbReference type="EMBL" id="KAL2841845.1"/>
    </source>
</evidence>
<organism evidence="1 2">
    <name type="scientific">Aspergillus pseudoustus</name>
    <dbReference type="NCBI Taxonomy" id="1810923"/>
    <lineage>
        <taxon>Eukaryota</taxon>
        <taxon>Fungi</taxon>
        <taxon>Dikarya</taxon>
        <taxon>Ascomycota</taxon>
        <taxon>Pezizomycotina</taxon>
        <taxon>Eurotiomycetes</taxon>
        <taxon>Eurotiomycetidae</taxon>
        <taxon>Eurotiales</taxon>
        <taxon>Aspergillaceae</taxon>
        <taxon>Aspergillus</taxon>
        <taxon>Aspergillus subgen. Nidulantes</taxon>
    </lineage>
</organism>
<proteinExistence type="predicted"/>
<dbReference type="InterPro" id="IPR022085">
    <property type="entry name" value="OpdG"/>
</dbReference>
<dbReference type="Pfam" id="PF12311">
    <property type="entry name" value="DUF3632"/>
    <property type="match status" value="1"/>
</dbReference>
<keyword evidence="2" id="KW-1185">Reference proteome</keyword>
<gene>
    <name evidence="1" type="ORF">BJY01DRAFT_236210</name>
</gene>
<evidence type="ECO:0000313" key="2">
    <source>
        <dbReference type="Proteomes" id="UP001610446"/>
    </source>
</evidence>
<accession>A0ABR4JP98</accession>
<comment type="caution">
    <text evidence="1">The sequence shown here is derived from an EMBL/GenBank/DDBJ whole genome shotgun (WGS) entry which is preliminary data.</text>
</comment>
<dbReference type="PANTHER" id="PTHR38797:SF4">
    <property type="entry name" value="NUCLEAR PORE COMPLEX PROTEIN NUP85"/>
    <property type="match status" value="1"/>
</dbReference>
<name>A0ABR4JP98_9EURO</name>
<dbReference type="InterPro" id="IPR053204">
    <property type="entry name" value="Oxopyrrolidines_Biosynth-assoc"/>
</dbReference>
<dbReference type="EMBL" id="JBFXLU010000105">
    <property type="protein sequence ID" value="KAL2841845.1"/>
    <property type="molecule type" value="Genomic_DNA"/>
</dbReference>
<sequence>MSLHLKLEGFDEPSDLEKSSNPTSLDFRVFQVLNDFLQPSTTTSLDFAVQAILALLPENAPESSEVWSAGSVFVEIAGQIPYHHPSQLKLATLIEELSNADKFTQKRQDEKGFRYRCQRLKETVRDSYNTPNDEDVNEWPNLNAFYAHLDARHVFSNHPTFMIWTMRSAFEENPEDDPEYFAGMKDQCILAAAQYILWSGQEQFKRISFIGDVNPSTLQDWKPGPLYEGDTGFTLDRWRFWKAGFRAAAEDSGVGAEARDVAGKAAGLMDAFENSLLF</sequence>
<dbReference type="PANTHER" id="PTHR38797">
    <property type="entry name" value="NUCLEAR PORE COMPLEX PROTEIN NUP85-RELATED"/>
    <property type="match status" value="1"/>
</dbReference>
<protein>
    <submittedName>
        <fullName evidence="1">Uncharacterized protein</fullName>
    </submittedName>
</protein>